<dbReference type="GO" id="GO:0007015">
    <property type="term" value="P:actin filament organization"/>
    <property type="evidence" value="ECO:0007669"/>
    <property type="project" value="InterPro"/>
</dbReference>
<dbReference type="Gene3D" id="1.10.287.40">
    <property type="entry name" value="Serine-tRNA synthetase, tRNA binding domain"/>
    <property type="match status" value="1"/>
</dbReference>
<dbReference type="EMBL" id="JAPEVG010000676">
    <property type="protein sequence ID" value="KAJ8456461.1"/>
    <property type="molecule type" value="Genomic_DNA"/>
</dbReference>
<dbReference type="GO" id="GO:0005524">
    <property type="term" value="F:ATP binding"/>
    <property type="evidence" value="ECO:0007669"/>
    <property type="project" value="UniProtKB-KW"/>
</dbReference>
<keyword evidence="4" id="KW-0547">Nucleotide-binding</keyword>
<dbReference type="Pfam" id="PF00790">
    <property type="entry name" value="VHS"/>
    <property type="match status" value="1"/>
</dbReference>
<evidence type="ECO:0000256" key="7">
    <source>
        <dbReference type="ARBA" id="ARBA00023146"/>
    </source>
</evidence>
<dbReference type="SUPFAM" id="SSF48464">
    <property type="entry name" value="ENTH/VHS domain"/>
    <property type="match status" value="1"/>
</dbReference>
<evidence type="ECO:0000256" key="4">
    <source>
        <dbReference type="ARBA" id="ARBA00022741"/>
    </source>
</evidence>
<feature type="coiled-coil region" evidence="10">
    <location>
        <begin position="85"/>
        <end position="119"/>
    </location>
</feature>
<evidence type="ECO:0000256" key="11">
    <source>
        <dbReference type="SAM" id="MobiDB-lite"/>
    </source>
</evidence>
<dbReference type="Gene3D" id="1.25.40.90">
    <property type="match status" value="1"/>
</dbReference>
<accession>A0AAD7TGA5</accession>
<dbReference type="InterPro" id="IPR042103">
    <property type="entry name" value="SerRS_1_N_sf"/>
</dbReference>
<dbReference type="InterPro" id="IPR002317">
    <property type="entry name" value="Ser-tRNA-ligase_type_1"/>
</dbReference>
<dbReference type="Pfam" id="PF00587">
    <property type="entry name" value="tRNA-synt_2b"/>
    <property type="match status" value="1"/>
</dbReference>
<evidence type="ECO:0000256" key="5">
    <source>
        <dbReference type="ARBA" id="ARBA00022840"/>
    </source>
</evidence>
<dbReference type="GO" id="GO:0035091">
    <property type="term" value="F:phosphatidylinositol binding"/>
    <property type="evidence" value="ECO:0007669"/>
    <property type="project" value="InterPro"/>
</dbReference>
<dbReference type="InterPro" id="IPR044103">
    <property type="entry name" value="GAT_LSB5"/>
</dbReference>
<dbReference type="EC" id="6.1.1.11" evidence="1"/>
<dbReference type="PRINTS" id="PR00981">
    <property type="entry name" value="TRNASYNTHSER"/>
</dbReference>
<dbReference type="Pfam" id="PF03127">
    <property type="entry name" value="GAT"/>
    <property type="match status" value="1"/>
</dbReference>
<dbReference type="InterPro" id="IPR002314">
    <property type="entry name" value="aa-tRNA-synt_IIb"/>
</dbReference>
<proteinExistence type="predicted"/>
<dbReference type="NCBIfam" id="TIGR00414">
    <property type="entry name" value="serS"/>
    <property type="match status" value="1"/>
</dbReference>
<feature type="region of interest" description="Disordered" evidence="11">
    <location>
        <begin position="706"/>
        <end position="750"/>
    </location>
</feature>
<dbReference type="PROSITE" id="PS50862">
    <property type="entry name" value="AA_TRNA_LIGASE_II"/>
    <property type="match status" value="1"/>
</dbReference>
<dbReference type="InterPro" id="IPR045864">
    <property type="entry name" value="aa-tRNA-synth_II/BPL/LPL"/>
</dbReference>
<keyword evidence="2" id="KW-0813">Transport</keyword>
<keyword evidence="10" id="KW-0175">Coiled coil</keyword>
<gene>
    <name evidence="15" type="ORF">ONZ51_g12112</name>
</gene>
<keyword evidence="16" id="KW-1185">Reference proteome</keyword>
<name>A0AAD7TGA5_9APHY</name>
<keyword evidence="7" id="KW-0030">Aminoacyl-tRNA synthetase</keyword>
<evidence type="ECO:0000259" key="13">
    <source>
        <dbReference type="PROSITE" id="PS50862"/>
    </source>
</evidence>
<dbReference type="CDD" id="cd14232">
    <property type="entry name" value="GAT_LSB5"/>
    <property type="match status" value="1"/>
</dbReference>
<keyword evidence="5" id="KW-0067">ATP-binding</keyword>
<protein>
    <recommendedName>
        <fullName evidence="1">serine--tRNA ligase</fullName>
        <ecNumber evidence="1">6.1.1.11</ecNumber>
    </recommendedName>
    <alternativeName>
        <fullName evidence="8">Seryl-tRNA synthetase</fullName>
    </alternativeName>
    <alternativeName>
        <fullName evidence="9">Seryl-tRNA(Ser) synthetase</fullName>
    </alternativeName>
</protein>
<evidence type="ECO:0000256" key="8">
    <source>
        <dbReference type="ARBA" id="ARBA00031113"/>
    </source>
</evidence>
<dbReference type="InterPro" id="IPR004152">
    <property type="entry name" value="GAT_dom"/>
</dbReference>
<dbReference type="PROSITE" id="PS50179">
    <property type="entry name" value="VHS"/>
    <property type="match status" value="1"/>
</dbReference>
<dbReference type="SUPFAM" id="SSF55681">
    <property type="entry name" value="Class II aaRS and biotin synthetases"/>
    <property type="match status" value="1"/>
</dbReference>
<organism evidence="15 16">
    <name type="scientific">Trametes cubensis</name>
    <dbReference type="NCBI Taxonomy" id="1111947"/>
    <lineage>
        <taxon>Eukaryota</taxon>
        <taxon>Fungi</taxon>
        <taxon>Dikarya</taxon>
        <taxon>Basidiomycota</taxon>
        <taxon>Agaricomycotina</taxon>
        <taxon>Agaricomycetes</taxon>
        <taxon>Polyporales</taxon>
        <taxon>Polyporaceae</taxon>
        <taxon>Trametes</taxon>
    </lineage>
</organism>
<sequence>MPDHLRTPKALEKPRPNYRDISENVVYKSHNAFNRKVRLPVGAVQTVARLYQDRKGLVNALDSKRHARGTIGKHIRAVSDDPVKKQAALDEAKVLKAEISELEERLARLEEELETLALALPNDTHPDVPIGPESVAITRSTHGPEPIPADPARDHVSICRALDIIDLKAAATVTGSSWYYLKNEGALLEIALVNYALSVAMKHGYTPVITPDVVRADIARRCGFQPRDPVDGASQMYHITHSANPAEAGDHHPDLVLAGTAEIPLAGMFANKILYPGELPKKVVGLGHSFRAEAGARGTEARGLYRVHQFTKLELFVICTAGKSDEMMEEMRNMQTEIFEGLGLSFRVLEMPTEELGASAYRKYDAEAWMPGRGGWGEISSTSNCTDYQARRLHIRHHHAPASPTASPSDQAQPPLPFAHTLNGTAAAVPRLIVALVENGAVFDEAGAVTGLRLPKALQPFWVGGNPRGLITWHLDSDKAPGPSGYACVIAQLERSAAALDPGLRPASSLFSTAISVPTRAPMSALQLAKQAYSAFNREKPHSSITEWVEILTSSNYEDEAYDGIPELVDAINIQATGPAEASRAIRKKIKHGNPHQQYRALVVLKATVENGGHNFQTSFADHQLTDALKNLAADPATDHKVKKKLASVLAAWHLQFKDDPSMTLVANLYKQCKVAQTNRVSMDRRAVDNVNAGLGLDAEYLERKRKEEEARKKKEEEKRKAKEEKERRKREEEERRRKPKTKRKPFNFEEEKPQILTAIANASQAASNLVNAMTLVNTEQEKLETNERVQECLNKVKQARKQIVRYIQLVENEDMIGVLIETNDRIIAALENYDLLTKPDTTEQQVKEIQEGLAATKLSSSELGKLQERQRAVIERSIGRAGSSSVRPDPGEESPTSPTSPTSPSYVHPDLQDLEFGALGSSQRNLPPPIRPTVPRSSSDDDDAWRRGSLSDFSDYQSSDEDAHNRAAGPSSSQPRRRGYVDVSDNESVDVRRNPKQGLLEEEDPFADPE</sequence>
<dbReference type="GO" id="GO:0007034">
    <property type="term" value="P:vacuolar transport"/>
    <property type="evidence" value="ECO:0007669"/>
    <property type="project" value="UniProtKB-ARBA"/>
</dbReference>
<feature type="compositionally biased region" description="Acidic residues" evidence="11">
    <location>
        <begin position="1001"/>
        <end position="1011"/>
    </location>
</feature>
<dbReference type="Gene3D" id="1.20.58.160">
    <property type="match status" value="1"/>
</dbReference>
<comment type="caution">
    <text evidence="15">The sequence shown here is derived from an EMBL/GenBank/DDBJ whole genome shotgun (WGS) entry which is preliminary data.</text>
</comment>
<dbReference type="GO" id="GO:0006897">
    <property type="term" value="P:endocytosis"/>
    <property type="evidence" value="ECO:0007669"/>
    <property type="project" value="InterPro"/>
</dbReference>
<evidence type="ECO:0000313" key="16">
    <source>
        <dbReference type="Proteomes" id="UP001215151"/>
    </source>
</evidence>
<reference evidence="15" key="1">
    <citation type="submission" date="2022-11" db="EMBL/GenBank/DDBJ databases">
        <title>Genome Sequence of Cubamyces cubensis.</title>
        <authorList>
            <person name="Buettner E."/>
        </authorList>
    </citation>
    <scope>NUCLEOTIDE SEQUENCE</scope>
    <source>
        <strain evidence="15">MPL-01</strain>
    </source>
</reference>
<dbReference type="InterPro" id="IPR015866">
    <property type="entry name" value="Ser-tRNA-synth_1_N"/>
</dbReference>
<keyword evidence="3" id="KW-0436">Ligase</keyword>
<dbReference type="InterPro" id="IPR008942">
    <property type="entry name" value="ENTH_VHS"/>
</dbReference>
<dbReference type="GO" id="GO:0043130">
    <property type="term" value="F:ubiquitin binding"/>
    <property type="evidence" value="ECO:0007669"/>
    <property type="project" value="InterPro"/>
</dbReference>
<evidence type="ECO:0000256" key="6">
    <source>
        <dbReference type="ARBA" id="ARBA00022927"/>
    </source>
</evidence>
<feature type="domain" description="VHS" evidence="12">
    <location>
        <begin position="552"/>
        <end position="674"/>
    </location>
</feature>
<dbReference type="PROSITE" id="PS50909">
    <property type="entry name" value="GAT"/>
    <property type="match status" value="1"/>
</dbReference>
<evidence type="ECO:0000256" key="9">
    <source>
        <dbReference type="ARBA" id="ARBA00034892"/>
    </source>
</evidence>
<evidence type="ECO:0000256" key="10">
    <source>
        <dbReference type="SAM" id="Coils"/>
    </source>
</evidence>
<feature type="domain" description="Aminoacyl-transfer RNA synthetases class-II family profile" evidence="13">
    <location>
        <begin position="154"/>
        <end position="455"/>
    </location>
</feature>
<evidence type="ECO:0000259" key="14">
    <source>
        <dbReference type="PROSITE" id="PS50909"/>
    </source>
</evidence>
<dbReference type="PANTHER" id="PTHR11778">
    <property type="entry name" value="SERYL-TRNA SYNTHETASE"/>
    <property type="match status" value="1"/>
</dbReference>
<evidence type="ECO:0000256" key="1">
    <source>
        <dbReference type="ARBA" id="ARBA00012840"/>
    </source>
</evidence>
<dbReference type="GO" id="GO:0004828">
    <property type="term" value="F:serine-tRNA ligase activity"/>
    <property type="evidence" value="ECO:0007669"/>
    <property type="project" value="UniProtKB-EC"/>
</dbReference>
<feature type="coiled-coil region" evidence="10">
    <location>
        <begin position="776"/>
        <end position="803"/>
    </location>
</feature>
<dbReference type="Gene3D" id="3.30.930.10">
    <property type="entry name" value="Bira Bifunctional Protein, Domain 2"/>
    <property type="match status" value="1"/>
</dbReference>
<feature type="compositionally biased region" description="Low complexity" evidence="11">
    <location>
        <begin position="895"/>
        <end position="906"/>
    </location>
</feature>
<dbReference type="Proteomes" id="UP001215151">
    <property type="component" value="Unassembled WGS sequence"/>
</dbReference>
<evidence type="ECO:0000313" key="15">
    <source>
        <dbReference type="EMBL" id="KAJ8456461.1"/>
    </source>
</evidence>
<evidence type="ECO:0000259" key="12">
    <source>
        <dbReference type="PROSITE" id="PS50179"/>
    </source>
</evidence>
<dbReference type="SMART" id="SM00288">
    <property type="entry name" value="VHS"/>
    <property type="match status" value="1"/>
</dbReference>
<dbReference type="GO" id="GO:0015031">
    <property type="term" value="P:protein transport"/>
    <property type="evidence" value="ECO:0007669"/>
    <property type="project" value="UniProtKB-KW"/>
</dbReference>
<keyword evidence="6" id="KW-0653">Protein transport</keyword>
<dbReference type="SUPFAM" id="SSF89009">
    <property type="entry name" value="GAT-like domain"/>
    <property type="match status" value="1"/>
</dbReference>
<dbReference type="CDD" id="cd16980">
    <property type="entry name" value="VHS_Lsb5"/>
    <property type="match status" value="1"/>
</dbReference>
<feature type="region of interest" description="Disordered" evidence="11">
    <location>
        <begin position="876"/>
        <end position="1011"/>
    </location>
</feature>
<evidence type="ECO:0000256" key="3">
    <source>
        <dbReference type="ARBA" id="ARBA00022598"/>
    </source>
</evidence>
<dbReference type="InterPro" id="IPR010978">
    <property type="entry name" value="tRNA-bd_arm"/>
</dbReference>
<dbReference type="Pfam" id="PF02403">
    <property type="entry name" value="Seryl_tRNA_N"/>
    <property type="match status" value="1"/>
</dbReference>
<evidence type="ECO:0000256" key="2">
    <source>
        <dbReference type="ARBA" id="ARBA00022448"/>
    </source>
</evidence>
<dbReference type="InterPro" id="IPR006195">
    <property type="entry name" value="aa-tRNA-synth_II"/>
</dbReference>
<dbReference type="SUPFAM" id="SSF46589">
    <property type="entry name" value="tRNA-binding arm"/>
    <property type="match status" value="1"/>
</dbReference>
<dbReference type="AlphaFoldDB" id="A0AAD7TGA5"/>
<feature type="compositionally biased region" description="Basic and acidic residues" evidence="11">
    <location>
        <begin position="706"/>
        <end position="737"/>
    </location>
</feature>
<dbReference type="InterPro" id="IPR038425">
    <property type="entry name" value="GAT_sf"/>
</dbReference>
<feature type="domain" description="GAT" evidence="14">
    <location>
        <begin position="717"/>
        <end position="839"/>
    </location>
</feature>
<dbReference type="GO" id="GO:0006434">
    <property type="term" value="P:seryl-tRNA aminoacylation"/>
    <property type="evidence" value="ECO:0007669"/>
    <property type="project" value="InterPro"/>
</dbReference>
<dbReference type="InterPro" id="IPR002014">
    <property type="entry name" value="VHS_dom"/>
</dbReference>